<feature type="transmembrane region" description="Helical" evidence="1">
    <location>
        <begin position="26"/>
        <end position="46"/>
    </location>
</feature>
<keyword evidence="1" id="KW-0472">Membrane</keyword>
<gene>
    <name evidence="2" type="ORF">NEF87_000561</name>
</gene>
<feature type="transmembrane region" description="Helical" evidence="1">
    <location>
        <begin position="118"/>
        <end position="139"/>
    </location>
</feature>
<feature type="transmembrane region" description="Helical" evidence="1">
    <location>
        <begin position="66"/>
        <end position="89"/>
    </location>
</feature>
<dbReference type="Proteomes" id="UP001208689">
    <property type="component" value="Chromosome"/>
</dbReference>
<evidence type="ECO:0000313" key="3">
    <source>
        <dbReference type="Proteomes" id="UP001208689"/>
    </source>
</evidence>
<keyword evidence="3" id="KW-1185">Reference proteome</keyword>
<reference evidence="2" key="1">
    <citation type="submission" date="2022-09" db="EMBL/GenBank/DDBJ databases">
        <title>Actin cytoskeleton and complex cell architecture in an #Asgard archaeon.</title>
        <authorList>
            <person name="Ponce Toledo R.I."/>
            <person name="Schleper C."/>
            <person name="Rodrigues Oliveira T."/>
            <person name="Wollweber F."/>
            <person name="Xu J."/>
            <person name="Rittmann S."/>
            <person name="Klingl A."/>
            <person name="Pilhofer M."/>
        </authorList>
    </citation>
    <scope>NUCLEOTIDE SEQUENCE</scope>
    <source>
        <strain evidence="2">B-35</strain>
    </source>
</reference>
<dbReference type="EMBL" id="CP104013">
    <property type="protein sequence ID" value="UYP44276.1"/>
    <property type="molecule type" value="Genomic_DNA"/>
</dbReference>
<protein>
    <recommendedName>
        <fullName evidence="4">Zinc-ribbon domain-containing protein</fullName>
    </recommendedName>
</protein>
<name>A0ABY6HL88_9ARCH</name>
<keyword evidence="1" id="KW-0812">Transmembrane</keyword>
<feature type="transmembrane region" description="Helical" evidence="1">
    <location>
        <begin position="151"/>
        <end position="171"/>
    </location>
</feature>
<accession>A0ABY6HL88</accession>
<evidence type="ECO:0008006" key="4">
    <source>
        <dbReference type="Google" id="ProtNLM"/>
    </source>
</evidence>
<organism evidence="2 3">
    <name type="scientific">Candidatus Lokiarchaeum ossiferum</name>
    <dbReference type="NCBI Taxonomy" id="2951803"/>
    <lineage>
        <taxon>Archaea</taxon>
        <taxon>Promethearchaeati</taxon>
        <taxon>Promethearchaeota</taxon>
        <taxon>Promethearchaeia</taxon>
        <taxon>Promethearchaeales</taxon>
        <taxon>Promethearchaeaceae</taxon>
        <taxon>Candidatus Lokiarchaeum</taxon>
    </lineage>
</organism>
<evidence type="ECO:0000313" key="2">
    <source>
        <dbReference type="EMBL" id="UYP44276.1"/>
    </source>
</evidence>
<keyword evidence="1" id="KW-1133">Transmembrane helix</keyword>
<sequence length="302" mass="33975">MENPYAPSNRHISELYFNLGQAMKQYVIAILASCGIGIIGLFLTISMGPYVTSEVYALSGSAGMQIVTLAAIPGIFSFLWIGLFTYIAVRYFQYLSKLKALGNQLGDVNLQKTYKMEIGAITSGIFLVIFVIIILMPISRSLLYNPARFNVSGLIGLIFLIFFGGIAVYIFQIMSVVHFDRWSYYLQISDPNITTYSIKEGMGFMKFGRILNPFVSGIGEIFYMVGMWKSGQNLIKYSGMNNTRVENPSIYGQFSEPHTRTYRPLQMHPTPSRPQHFFCSNCGNKITPPESKFCQNCGNKLF</sequence>
<evidence type="ECO:0000256" key="1">
    <source>
        <dbReference type="SAM" id="Phobius"/>
    </source>
</evidence>
<proteinExistence type="predicted"/>